<dbReference type="Gene3D" id="3.30.980.10">
    <property type="entry name" value="Threonyl-trna Synthetase, Chain A, domain 2"/>
    <property type="match status" value="1"/>
</dbReference>
<dbReference type="Pfam" id="PF07973">
    <property type="entry name" value="tRNA_SAD"/>
    <property type="match status" value="1"/>
</dbReference>
<keyword evidence="10" id="KW-0436">Ligase</keyword>
<keyword evidence="6" id="KW-0862">Zinc</keyword>
<dbReference type="EMBL" id="DS235281">
    <property type="protein sequence ID" value="EEB14358.1"/>
    <property type="molecule type" value="Genomic_DNA"/>
</dbReference>
<feature type="domain" description="Alanyl-transfer RNA synthetases family profile" evidence="9">
    <location>
        <begin position="1"/>
        <end position="243"/>
    </location>
</feature>
<dbReference type="SUPFAM" id="SSF50447">
    <property type="entry name" value="Translation proteins"/>
    <property type="match status" value="1"/>
</dbReference>
<evidence type="ECO:0000256" key="3">
    <source>
        <dbReference type="ARBA" id="ARBA00008429"/>
    </source>
</evidence>
<dbReference type="PANTHER" id="PTHR43462">
    <property type="entry name" value="ALANYL-TRNA EDITING PROTEIN"/>
    <property type="match status" value="1"/>
</dbReference>
<dbReference type="CTD" id="8229729"/>
<evidence type="ECO:0000313" key="12">
    <source>
        <dbReference type="Proteomes" id="UP000009046"/>
    </source>
</evidence>
<dbReference type="EMBL" id="AAZO01003410">
    <property type="status" value="NOT_ANNOTATED_CDS"/>
    <property type="molecule type" value="Genomic_DNA"/>
</dbReference>
<keyword evidence="10" id="KW-0030">Aminoacyl-tRNA synthetase</keyword>
<dbReference type="RefSeq" id="XP_002427096.1">
    <property type="nucleotide sequence ID" value="XM_002427051.1"/>
</dbReference>
<dbReference type="InterPro" id="IPR018165">
    <property type="entry name" value="Ala-tRNA-synth_IIc_core"/>
</dbReference>
<evidence type="ECO:0000256" key="6">
    <source>
        <dbReference type="ARBA" id="ARBA00022833"/>
    </source>
</evidence>
<dbReference type="GO" id="GO:0005524">
    <property type="term" value="F:ATP binding"/>
    <property type="evidence" value="ECO:0007669"/>
    <property type="project" value="InterPro"/>
</dbReference>
<keyword evidence="8" id="KW-0175">Coiled coil</keyword>
<dbReference type="eggNOG" id="KOG2105">
    <property type="taxonomic scope" value="Eukaryota"/>
</dbReference>
<dbReference type="FunCoup" id="E0VLV2">
    <property type="interactions" value="620"/>
</dbReference>
<evidence type="ECO:0000256" key="2">
    <source>
        <dbReference type="ARBA" id="ARBA00004496"/>
    </source>
</evidence>
<dbReference type="VEuPathDB" id="VectorBase:PHUM294380"/>
<dbReference type="KEGG" id="phu:Phum_PHUM294380"/>
<protein>
    <submittedName>
        <fullName evidence="10 11">Alanyl-tRNA synthetase, putative</fullName>
    </submittedName>
</protein>
<dbReference type="FunFam" id="3.30.980.10:FF:000007">
    <property type="entry name" value="alanyl-tRNA editing protein Aarsd1"/>
    <property type="match status" value="1"/>
</dbReference>
<dbReference type="PANTHER" id="PTHR43462:SF1">
    <property type="entry name" value="ALANYL-TRNA EDITING PROTEIN AARSD1"/>
    <property type="match status" value="1"/>
</dbReference>
<dbReference type="Proteomes" id="UP000009046">
    <property type="component" value="Unassembled WGS sequence"/>
</dbReference>
<dbReference type="GO" id="GO:0002196">
    <property type="term" value="F:Ser-tRNA(Ala) deacylase activity"/>
    <property type="evidence" value="ECO:0007669"/>
    <property type="project" value="TreeGrafter"/>
</dbReference>
<keyword evidence="12" id="KW-1185">Reference proteome</keyword>
<dbReference type="SMART" id="SM00863">
    <property type="entry name" value="tRNA_SAD"/>
    <property type="match status" value="1"/>
</dbReference>
<keyword evidence="5" id="KW-0479">Metal-binding</keyword>
<accession>E0VLV2</accession>
<dbReference type="PROSITE" id="PS50860">
    <property type="entry name" value="AA_TRNA_LIGASE_II_ALA"/>
    <property type="match status" value="1"/>
</dbReference>
<comment type="similarity">
    <text evidence="3">Belongs to the class-II aminoacyl-tRNA synthetase family. Alax-L subfamily.</text>
</comment>
<proteinExistence type="inferred from homology"/>
<dbReference type="GO" id="GO:0004813">
    <property type="term" value="F:alanine-tRNA ligase activity"/>
    <property type="evidence" value="ECO:0007669"/>
    <property type="project" value="InterPro"/>
</dbReference>
<reference evidence="10" key="1">
    <citation type="submission" date="2007-04" db="EMBL/GenBank/DDBJ databases">
        <title>Annotation of Pediculus humanus corporis strain USDA.</title>
        <authorList>
            <person name="Kirkness E."/>
            <person name="Hannick L."/>
            <person name="Hass B."/>
            <person name="Bruggner R."/>
            <person name="Lawson D."/>
            <person name="Bidwell S."/>
            <person name="Joardar V."/>
            <person name="Caler E."/>
            <person name="Walenz B."/>
            <person name="Inman J."/>
            <person name="Schobel S."/>
            <person name="Galinsky K."/>
            <person name="Amedeo P."/>
            <person name="Strausberg R."/>
        </authorList>
    </citation>
    <scope>NUCLEOTIDE SEQUENCE</scope>
    <source>
        <strain evidence="10">USDA</strain>
    </source>
</reference>
<evidence type="ECO:0000259" key="9">
    <source>
        <dbReference type="PROSITE" id="PS50860"/>
    </source>
</evidence>
<dbReference type="InterPro" id="IPR051335">
    <property type="entry name" value="Alanyl-tRNA_Editing_Enzymes"/>
</dbReference>
<dbReference type="GO" id="GO:0046872">
    <property type="term" value="F:metal ion binding"/>
    <property type="evidence" value="ECO:0007669"/>
    <property type="project" value="UniProtKB-KW"/>
</dbReference>
<evidence type="ECO:0000313" key="10">
    <source>
        <dbReference type="EMBL" id="EEB14358.1"/>
    </source>
</evidence>
<dbReference type="GO" id="GO:0003676">
    <property type="term" value="F:nucleic acid binding"/>
    <property type="evidence" value="ECO:0007669"/>
    <property type="project" value="InterPro"/>
</dbReference>
<dbReference type="Gene3D" id="2.40.30.130">
    <property type="match status" value="1"/>
</dbReference>
<feature type="coiled-coil region" evidence="8">
    <location>
        <begin position="266"/>
        <end position="293"/>
    </location>
</feature>
<evidence type="ECO:0000256" key="7">
    <source>
        <dbReference type="ARBA" id="ARBA00022917"/>
    </source>
</evidence>
<evidence type="ECO:0000256" key="5">
    <source>
        <dbReference type="ARBA" id="ARBA00022723"/>
    </source>
</evidence>
<organism>
    <name type="scientific">Pediculus humanus subsp. corporis</name>
    <name type="common">Body louse</name>
    <dbReference type="NCBI Taxonomy" id="121224"/>
    <lineage>
        <taxon>Eukaryota</taxon>
        <taxon>Metazoa</taxon>
        <taxon>Ecdysozoa</taxon>
        <taxon>Arthropoda</taxon>
        <taxon>Hexapoda</taxon>
        <taxon>Insecta</taxon>
        <taxon>Pterygota</taxon>
        <taxon>Neoptera</taxon>
        <taxon>Paraneoptera</taxon>
        <taxon>Psocodea</taxon>
        <taxon>Troctomorpha</taxon>
        <taxon>Phthiraptera</taxon>
        <taxon>Anoplura</taxon>
        <taxon>Pediculidae</taxon>
        <taxon>Pediculus</taxon>
    </lineage>
</organism>
<dbReference type="InterPro" id="IPR009000">
    <property type="entry name" value="Transl_B-barrel_sf"/>
</dbReference>
<evidence type="ECO:0000313" key="11">
    <source>
        <dbReference type="EnsemblMetazoa" id="PHUM294380-PA"/>
    </source>
</evidence>
<dbReference type="HOGENOM" id="CLU_004485_7_0_1"/>
<gene>
    <name evidence="11" type="primary">8229729</name>
    <name evidence="10" type="ORF">Phum_PHUM294380</name>
</gene>
<dbReference type="OMA" id="CMHTSQH"/>
<evidence type="ECO:0000256" key="8">
    <source>
        <dbReference type="SAM" id="Coils"/>
    </source>
</evidence>
<dbReference type="InterPro" id="IPR012947">
    <property type="entry name" value="tRNA_SAD"/>
</dbReference>
<dbReference type="InParanoid" id="E0VLV2"/>
<evidence type="ECO:0000256" key="4">
    <source>
        <dbReference type="ARBA" id="ARBA00022490"/>
    </source>
</evidence>
<name>E0VLV2_PEDHC</name>
<dbReference type="SUPFAM" id="SSF55186">
    <property type="entry name" value="ThrRS/AlaRS common domain"/>
    <property type="match status" value="1"/>
</dbReference>
<dbReference type="STRING" id="121224.E0VLV2"/>
<dbReference type="GO" id="GO:0005737">
    <property type="term" value="C:cytoplasm"/>
    <property type="evidence" value="ECO:0007669"/>
    <property type="project" value="UniProtKB-SubCell"/>
</dbReference>
<dbReference type="OrthoDB" id="288942at2759"/>
<comment type="subcellular location">
    <subcellularLocation>
        <location evidence="2">Cytoplasm</location>
    </subcellularLocation>
</comment>
<evidence type="ECO:0000256" key="1">
    <source>
        <dbReference type="ARBA" id="ARBA00001947"/>
    </source>
</evidence>
<dbReference type="EnsemblMetazoa" id="PHUM294380-RA">
    <property type="protein sequence ID" value="PHUM294380-PA"/>
    <property type="gene ID" value="PHUM294380"/>
</dbReference>
<comment type="cofactor">
    <cofactor evidence="1">
        <name>Zn(2+)</name>
        <dbReference type="ChEBI" id="CHEBI:29105"/>
    </cofactor>
</comment>
<dbReference type="GO" id="GO:0006419">
    <property type="term" value="P:alanyl-tRNA aminoacylation"/>
    <property type="evidence" value="ECO:0007669"/>
    <property type="project" value="InterPro"/>
</dbReference>
<reference evidence="11" key="3">
    <citation type="submission" date="2020-05" db="UniProtKB">
        <authorList>
            <consortium name="EnsemblMetazoa"/>
        </authorList>
    </citation>
    <scope>IDENTIFICATION</scope>
    <source>
        <strain evidence="11">USDA</strain>
    </source>
</reference>
<keyword evidence="7" id="KW-0648">Protein biosynthesis</keyword>
<reference evidence="10" key="2">
    <citation type="submission" date="2007-04" db="EMBL/GenBank/DDBJ databases">
        <title>The genome of the human body louse.</title>
        <authorList>
            <consortium name="The Human Body Louse Genome Consortium"/>
            <person name="Kirkness E."/>
            <person name="Walenz B."/>
            <person name="Hass B."/>
            <person name="Bruggner R."/>
            <person name="Strausberg R."/>
        </authorList>
    </citation>
    <scope>NUCLEOTIDE SEQUENCE</scope>
    <source>
        <strain evidence="10">USDA</strain>
    </source>
</reference>
<keyword evidence="4" id="KW-0963">Cytoplasm</keyword>
<dbReference type="GeneID" id="8229729"/>
<dbReference type="AlphaFoldDB" id="E0VLV2"/>
<sequence>MVFACQLDSFQQSITSKVVSCSQGVKDNETFYEVICEDSILFPEGGGQPWDTGFVNDIPVSQVLRKGDSAVIYLPKPVTVGGEVKQVINWERRFDHMQQHSGQHLITAIINEEYKIDTTSWWLGEELSHIELDTKQLTNEQITNIENLANQKIIEQIPVTVKLYEKNSKEVENARTRGLPDDVTGPIRIVEIVGLESDLCCGTHVNNLGQLQSIKLLYAEKGKKNKTNLFFLSGTRVLKYLSKCLETEQKLTKLLKCDPSSYADIISKLQQNLKLTNKKLDNLFKEKAVEEAEKLKYLKPKPKYYTHYKNDANSDYVDCFWRTLRDNELLNETFFMLAAGETNGYLLINGNEDDIKTLAPQ</sequence>
<dbReference type="InterPro" id="IPR018163">
    <property type="entry name" value="Thr/Ala-tRNA-synth_IIc_edit"/>
</dbReference>